<dbReference type="PANTHER" id="PTHR21250">
    <property type="entry name" value="PRE-RRNA-PROCESSING PROTEIN TSR2 HOMOLOG"/>
    <property type="match status" value="1"/>
</dbReference>
<dbReference type="AlphaFoldDB" id="A0A218WBM7"/>
<dbReference type="GO" id="GO:0006364">
    <property type="term" value="P:rRNA processing"/>
    <property type="evidence" value="ECO:0007669"/>
    <property type="project" value="UniProtKB-KW"/>
</dbReference>
<comment type="similarity">
    <text evidence="1">Belongs to the TSR2 family.</text>
</comment>
<dbReference type="Pfam" id="PF10273">
    <property type="entry name" value="WGG"/>
    <property type="match status" value="1"/>
</dbReference>
<protein>
    <recommendedName>
        <fullName evidence="6">Pre-rRNA-processing protein TSR2 homolog</fullName>
    </recommendedName>
</protein>
<proteinExistence type="inferred from homology"/>
<evidence type="ECO:0000256" key="1">
    <source>
        <dbReference type="ARBA" id="ARBA00006524"/>
    </source>
</evidence>
<feature type="region of interest" description="Disordered" evidence="3">
    <location>
        <begin position="129"/>
        <end position="195"/>
    </location>
</feature>
<accession>A0A218WBM7</accession>
<dbReference type="Proteomes" id="UP000197138">
    <property type="component" value="Unassembled WGS sequence"/>
</dbReference>
<evidence type="ECO:0000313" key="5">
    <source>
        <dbReference type="Proteomes" id="UP000197138"/>
    </source>
</evidence>
<dbReference type="InterPro" id="IPR019398">
    <property type="entry name" value="Pre-rRNA_process_TSR2"/>
</dbReference>
<evidence type="ECO:0000256" key="3">
    <source>
        <dbReference type="SAM" id="MobiDB-lite"/>
    </source>
</evidence>
<keyword evidence="2" id="KW-0698">rRNA processing</keyword>
<sequence length="195" mass="21584">MEPPKPLSAEALPMLREGINMALSRWSALQMAVENEWGGRNSRDIANKLCDDVFVWFTHSKEPLYIDDLEEKLDQGLLSLNTEADDGSIGEVAEKLMILHEECSEGNYSSIEKLREACAHRTVHSHVKQVVNDDDDSDSDTDNMGEADSDMMVDASHPSAAPVKMPIDEQGPTKAPESEDGWTVVGSRKSQGRKK</sequence>
<evidence type="ECO:0000256" key="2">
    <source>
        <dbReference type="ARBA" id="ARBA00022552"/>
    </source>
</evidence>
<evidence type="ECO:0008006" key="6">
    <source>
        <dbReference type="Google" id="ProtNLM"/>
    </source>
</evidence>
<organism evidence="4 5">
    <name type="scientific">Punica granatum</name>
    <name type="common">Pomegranate</name>
    <dbReference type="NCBI Taxonomy" id="22663"/>
    <lineage>
        <taxon>Eukaryota</taxon>
        <taxon>Viridiplantae</taxon>
        <taxon>Streptophyta</taxon>
        <taxon>Embryophyta</taxon>
        <taxon>Tracheophyta</taxon>
        <taxon>Spermatophyta</taxon>
        <taxon>Magnoliopsida</taxon>
        <taxon>eudicotyledons</taxon>
        <taxon>Gunneridae</taxon>
        <taxon>Pentapetalae</taxon>
        <taxon>rosids</taxon>
        <taxon>malvids</taxon>
        <taxon>Myrtales</taxon>
        <taxon>Lythraceae</taxon>
        <taxon>Punica</taxon>
    </lineage>
</organism>
<comment type="caution">
    <text evidence="4">The sequence shown here is derived from an EMBL/GenBank/DDBJ whole genome shotgun (WGS) entry which is preliminary data.</text>
</comment>
<feature type="compositionally biased region" description="Acidic residues" evidence="3">
    <location>
        <begin position="132"/>
        <end position="151"/>
    </location>
</feature>
<evidence type="ECO:0000313" key="4">
    <source>
        <dbReference type="EMBL" id="OWM70284.1"/>
    </source>
</evidence>
<dbReference type="EMBL" id="MTKT01004810">
    <property type="protein sequence ID" value="OWM70284.1"/>
    <property type="molecule type" value="Genomic_DNA"/>
</dbReference>
<name>A0A218WBM7_PUNGR</name>
<gene>
    <name evidence="4" type="ORF">CDL15_Pgr026134</name>
</gene>
<reference evidence="5" key="1">
    <citation type="journal article" date="2017" name="Plant J.">
        <title>The pomegranate (Punica granatum L.) genome and the genomics of punicalagin biosynthesis.</title>
        <authorList>
            <person name="Qin G."/>
            <person name="Xu C."/>
            <person name="Ming R."/>
            <person name="Tang H."/>
            <person name="Guyot R."/>
            <person name="Kramer E.M."/>
            <person name="Hu Y."/>
            <person name="Yi X."/>
            <person name="Qi Y."/>
            <person name="Xu X."/>
            <person name="Gao Z."/>
            <person name="Pan H."/>
            <person name="Jian J."/>
            <person name="Tian Y."/>
            <person name="Yue Z."/>
            <person name="Xu Y."/>
        </authorList>
    </citation>
    <scope>NUCLEOTIDE SEQUENCE [LARGE SCALE GENOMIC DNA]</scope>
    <source>
        <strain evidence="5">cv. Dabenzi</strain>
    </source>
</reference>